<reference evidence="2 3" key="1">
    <citation type="journal article" date="2023" name="Nucleic Acids Res.">
        <title>The hologenome of Daphnia magna reveals possible DNA methylation and microbiome-mediated evolution of the host genome.</title>
        <authorList>
            <person name="Chaturvedi A."/>
            <person name="Li X."/>
            <person name="Dhandapani V."/>
            <person name="Marshall H."/>
            <person name="Kissane S."/>
            <person name="Cuenca-Cambronero M."/>
            <person name="Asole G."/>
            <person name="Calvet F."/>
            <person name="Ruiz-Romero M."/>
            <person name="Marangio P."/>
            <person name="Guigo R."/>
            <person name="Rago D."/>
            <person name="Mirbahai L."/>
            <person name="Eastwood N."/>
            <person name="Colbourne J.K."/>
            <person name="Zhou J."/>
            <person name="Mallon E."/>
            <person name="Orsini L."/>
        </authorList>
    </citation>
    <scope>NUCLEOTIDE SEQUENCE [LARGE SCALE GENOMIC DNA]</scope>
    <source>
        <strain evidence="2">LRV0_1</strain>
    </source>
</reference>
<dbReference type="EMBL" id="JAOYFB010000004">
    <property type="protein sequence ID" value="KAK4013232.1"/>
    <property type="molecule type" value="Genomic_DNA"/>
</dbReference>
<evidence type="ECO:0000256" key="1">
    <source>
        <dbReference type="SAM" id="MobiDB-lite"/>
    </source>
</evidence>
<gene>
    <name evidence="2" type="ORF">OUZ56_025466</name>
</gene>
<proteinExistence type="predicted"/>
<feature type="region of interest" description="Disordered" evidence="1">
    <location>
        <begin position="38"/>
        <end position="67"/>
    </location>
</feature>
<accession>A0ABQ9ZJY3</accession>
<dbReference type="Proteomes" id="UP001234178">
    <property type="component" value="Unassembled WGS sequence"/>
</dbReference>
<evidence type="ECO:0000313" key="3">
    <source>
        <dbReference type="Proteomes" id="UP001234178"/>
    </source>
</evidence>
<evidence type="ECO:0000313" key="2">
    <source>
        <dbReference type="EMBL" id="KAK4013232.1"/>
    </source>
</evidence>
<organism evidence="2 3">
    <name type="scientific">Daphnia magna</name>
    <dbReference type="NCBI Taxonomy" id="35525"/>
    <lineage>
        <taxon>Eukaryota</taxon>
        <taxon>Metazoa</taxon>
        <taxon>Ecdysozoa</taxon>
        <taxon>Arthropoda</taxon>
        <taxon>Crustacea</taxon>
        <taxon>Branchiopoda</taxon>
        <taxon>Diplostraca</taxon>
        <taxon>Cladocera</taxon>
        <taxon>Anomopoda</taxon>
        <taxon>Daphniidae</taxon>
        <taxon>Daphnia</taxon>
    </lineage>
</organism>
<comment type="caution">
    <text evidence="2">The sequence shown here is derived from an EMBL/GenBank/DDBJ whole genome shotgun (WGS) entry which is preliminary data.</text>
</comment>
<sequence>MECVMASGNWPQEDPLENEWFLPSDPVARDHRETLNLSYKQTKNSERAPNFHNSPSDTDSPDLDQPTTWDDLAEIFLDRELNRPPTRNGGGIPISDLEAFNGPTNFPSHKPNSALYVKLMGNTLWLLNHLIIGQRFLKLQRVCNRRGVVPPSPENIALRDGEEVFYFANCKPVFPKSH</sequence>
<protein>
    <submittedName>
        <fullName evidence="2">Uncharacterized protein</fullName>
    </submittedName>
</protein>
<name>A0ABQ9ZJY3_9CRUS</name>
<keyword evidence="3" id="KW-1185">Reference proteome</keyword>